<protein>
    <submittedName>
        <fullName evidence="2">Uncharacterized protein</fullName>
    </submittedName>
</protein>
<evidence type="ECO:0000313" key="3">
    <source>
        <dbReference type="Proteomes" id="UP001085076"/>
    </source>
</evidence>
<accession>A0A9D5BSK0</accession>
<dbReference type="Proteomes" id="UP001085076">
    <property type="component" value="Unassembled WGS sequence"/>
</dbReference>
<dbReference type="PROSITE" id="PS00061">
    <property type="entry name" value="ADH_SHORT"/>
    <property type="match status" value="1"/>
</dbReference>
<sequence length="174" mass="19628">MTELNKKLQDKGHNSHPWRQRHWRSHRASFCIAWCMCGSHRRRSEPKGPGRRRFDRPSLHLHPLRRDKRGSSEEPGRINGPDARPPGHHFQQRRNILLVRADRDGLRPLQLRQAHGGQRPRDGGVCEACGAAMVEGGVKGSVVATTGLEWFTDYTMSKHAILGLVRSASIQLGA</sequence>
<dbReference type="InterPro" id="IPR020904">
    <property type="entry name" value="Sc_DH/Rdtase_CS"/>
</dbReference>
<feature type="compositionally biased region" description="Basic and acidic residues" evidence="1">
    <location>
        <begin position="1"/>
        <end position="13"/>
    </location>
</feature>
<feature type="region of interest" description="Disordered" evidence="1">
    <location>
        <begin position="1"/>
        <end position="21"/>
    </location>
</feature>
<dbReference type="AlphaFoldDB" id="A0A9D5BSK0"/>
<evidence type="ECO:0000256" key="1">
    <source>
        <dbReference type="SAM" id="MobiDB-lite"/>
    </source>
</evidence>
<proteinExistence type="predicted"/>
<comment type="caution">
    <text evidence="2">The sequence shown here is derived from an EMBL/GenBank/DDBJ whole genome shotgun (WGS) entry which is preliminary data.</text>
</comment>
<evidence type="ECO:0000313" key="2">
    <source>
        <dbReference type="EMBL" id="KAJ0959992.1"/>
    </source>
</evidence>
<name>A0A9D5BSK0_9LILI</name>
<feature type="compositionally biased region" description="Basic residues" evidence="1">
    <location>
        <begin position="40"/>
        <end position="54"/>
    </location>
</feature>
<keyword evidence="3" id="KW-1185">Reference proteome</keyword>
<organism evidence="2 3">
    <name type="scientific">Dioscorea zingiberensis</name>
    <dbReference type="NCBI Taxonomy" id="325984"/>
    <lineage>
        <taxon>Eukaryota</taxon>
        <taxon>Viridiplantae</taxon>
        <taxon>Streptophyta</taxon>
        <taxon>Embryophyta</taxon>
        <taxon>Tracheophyta</taxon>
        <taxon>Spermatophyta</taxon>
        <taxon>Magnoliopsida</taxon>
        <taxon>Liliopsida</taxon>
        <taxon>Dioscoreales</taxon>
        <taxon>Dioscoreaceae</taxon>
        <taxon>Dioscorea</taxon>
    </lineage>
</organism>
<dbReference type="EMBL" id="JAGGNH010000125">
    <property type="protein sequence ID" value="KAJ0959992.1"/>
    <property type="molecule type" value="Genomic_DNA"/>
</dbReference>
<feature type="region of interest" description="Disordered" evidence="1">
    <location>
        <begin position="40"/>
        <end position="90"/>
    </location>
</feature>
<gene>
    <name evidence="2" type="ORF">J5N97_000248</name>
</gene>
<reference evidence="2 3" key="1">
    <citation type="journal article" date="2022" name="Hortic Res">
        <title>The genome of Dioscorea zingiberensis sheds light on the biosynthesis, origin and evolution of the medicinally important diosgenin saponins.</title>
        <authorList>
            <person name="Li Y."/>
            <person name="Tan C."/>
            <person name="Li Z."/>
            <person name="Guo J."/>
            <person name="Li S."/>
            <person name="Chen X."/>
            <person name="Wang C."/>
            <person name="Dai X."/>
            <person name="Yang H."/>
            <person name="Song W."/>
            <person name="Hou L."/>
            <person name="Xu J."/>
            <person name="Tong Z."/>
            <person name="Xu A."/>
            <person name="Yuan X."/>
            <person name="Wang W."/>
            <person name="Yang Q."/>
            <person name="Chen L."/>
            <person name="Sun Z."/>
            <person name="Wang K."/>
            <person name="Pan B."/>
            <person name="Chen J."/>
            <person name="Bao Y."/>
            <person name="Liu F."/>
            <person name="Qi X."/>
            <person name="Gang D.R."/>
            <person name="Wen J."/>
            <person name="Li J."/>
        </authorList>
    </citation>
    <scope>NUCLEOTIDE SEQUENCE [LARGE SCALE GENOMIC DNA]</scope>
    <source>
        <strain evidence="2">Dzin_1.0</strain>
    </source>
</reference>